<evidence type="ECO:0000256" key="3">
    <source>
        <dbReference type="PIRSR" id="PIRSR605511-2"/>
    </source>
</evidence>
<feature type="binding site" evidence="3">
    <location>
        <position position="144"/>
    </location>
    <ligand>
        <name>a divalent metal cation</name>
        <dbReference type="ChEBI" id="CHEBI:60240"/>
    </ligand>
</feature>
<comment type="similarity">
    <text evidence="1">Belongs to the SMP-30/CGR1 family.</text>
</comment>
<evidence type="ECO:0000256" key="1">
    <source>
        <dbReference type="ARBA" id="ARBA00008853"/>
    </source>
</evidence>
<feature type="binding site" evidence="3">
    <location>
        <position position="16"/>
    </location>
    <ligand>
        <name>a divalent metal cation</name>
        <dbReference type="ChEBI" id="CHEBI:60240"/>
    </ligand>
</feature>
<keyword evidence="3" id="KW-0862">Zinc</keyword>
<evidence type="ECO:0000256" key="2">
    <source>
        <dbReference type="PIRSR" id="PIRSR605511-1"/>
    </source>
</evidence>
<reference evidence="5" key="1">
    <citation type="submission" date="2020-01" db="EMBL/GenBank/DDBJ databases">
        <authorList>
            <person name="Meier V. D."/>
            <person name="Meier V D."/>
        </authorList>
    </citation>
    <scope>NUCLEOTIDE SEQUENCE</scope>
    <source>
        <strain evidence="5">HLG_WM_MAG_09</strain>
    </source>
</reference>
<name>A0A6S6U8F0_9GAMM</name>
<dbReference type="PRINTS" id="PR01790">
    <property type="entry name" value="SMP30FAMILY"/>
</dbReference>
<accession>A0A6S6U8F0</accession>
<dbReference type="Pfam" id="PF08450">
    <property type="entry name" value="SGL"/>
    <property type="match status" value="1"/>
</dbReference>
<dbReference type="EC" id="3.1.1.25" evidence="5"/>
<feature type="active site" description="Proton donor/acceptor" evidence="2">
    <location>
        <position position="194"/>
    </location>
</feature>
<sequence>MNKPQLLCPSQCLLGEGPFCHAGQLYWFDILQSQFHQCDEQGNNHQVTTFDEMFSAGAVLENNDLILASETALWQYHQASKQLTKLHDLEADNPVTRSNDGRVDRQGGFWIGTMGKEAEHEAGAIYRYFRGELRCLRNHVTIPNAICFSPTGDTAYFVDSVEKIIYSWALDDNGWPQGEATVFVDLSDQLINPDGAVMDSEGYLWNAQWDGAQVIRYTPSGDVDQIIDLPVTRPTCPAFSTAGDQLFITTARTDLTTEALQEQPYAGGIFSFPITTKGLPDAKVLLP</sequence>
<feature type="binding site" evidence="3">
    <location>
        <position position="99"/>
    </location>
    <ligand>
        <name>substrate</name>
    </ligand>
</feature>
<feature type="binding site" evidence="3">
    <location>
        <position position="194"/>
    </location>
    <ligand>
        <name>a divalent metal cation</name>
        <dbReference type="ChEBI" id="CHEBI:60240"/>
    </ligand>
</feature>
<dbReference type="SUPFAM" id="SSF63829">
    <property type="entry name" value="Calcium-dependent phosphotriesterase"/>
    <property type="match status" value="1"/>
</dbReference>
<keyword evidence="3" id="KW-0479">Metal-binding</keyword>
<dbReference type="PANTHER" id="PTHR10907">
    <property type="entry name" value="REGUCALCIN"/>
    <property type="match status" value="1"/>
</dbReference>
<feature type="binding site" evidence="3">
    <location>
        <position position="97"/>
    </location>
    <ligand>
        <name>substrate</name>
    </ligand>
</feature>
<dbReference type="GO" id="GO:0050490">
    <property type="term" value="F:1,4-lactonase activity"/>
    <property type="evidence" value="ECO:0007669"/>
    <property type="project" value="UniProtKB-EC"/>
</dbReference>
<comment type="cofactor">
    <cofactor evidence="3">
        <name>Zn(2+)</name>
        <dbReference type="ChEBI" id="CHEBI:29105"/>
    </cofactor>
    <text evidence="3">Binds 1 divalent metal cation per subunit.</text>
</comment>
<dbReference type="GO" id="GO:0005509">
    <property type="term" value="F:calcium ion binding"/>
    <property type="evidence" value="ECO:0007669"/>
    <property type="project" value="TreeGrafter"/>
</dbReference>
<dbReference type="EMBL" id="CACVAT010000383">
    <property type="protein sequence ID" value="CAA6823866.1"/>
    <property type="molecule type" value="Genomic_DNA"/>
</dbReference>
<feature type="domain" description="SMP-30/Gluconolactonase/LRE-like region" evidence="4">
    <location>
        <begin position="14"/>
        <end position="252"/>
    </location>
</feature>
<evidence type="ECO:0000313" key="5">
    <source>
        <dbReference type="EMBL" id="CAA6823866.1"/>
    </source>
</evidence>
<dbReference type="GO" id="GO:0004341">
    <property type="term" value="F:gluconolactonase activity"/>
    <property type="evidence" value="ECO:0007669"/>
    <property type="project" value="TreeGrafter"/>
</dbReference>
<evidence type="ECO:0000259" key="4">
    <source>
        <dbReference type="Pfam" id="PF08450"/>
    </source>
</evidence>
<organism evidence="5">
    <name type="scientific">uncultured Thiotrichaceae bacterium</name>
    <dbReference type="NCBI Taxonomy" id="298394"/>
    <lineage>
        <taxon>Bacteria</taxon>
        <taxon>Pseudomonadati</taxon>
        <taxon>Pseudomonadota</taxon>
        <taxon>Gammaproteobacteria</taxon>
        <taxon>Thiotrichales</taxon>
        <taxon>Thiotrichaceae</taxon>
        <taxon>environmental samples</taxon>
    </lineage>
</organism>
<dbReference type="GO" id="GO:0019853">
    <property type="term" value="P:L-ascorbic acid biosynthetic process"/>
    <property type="evidence" value="ECO:0007669"/>
    <property type="project" value="TreeGrafter"/>
</dbReference>
<dbReference type="InterPro" id="IPR013658">
    <property type="entry name" value="SGL"/>
</dbReference>
<dbReference type="InterPro" id="IPR005511">
    <property type="entry name" value="SMP-30"/>
</dbReference>
<proteinExistence type="inferred from homology"/>
<dbReference type="InterPro" id="IPR011042">
    <property type="entry name" value="6-blade_b-propeller_TolB-like"/>
</dbReference>
<keyword evidence="5" id="KW-0378">Hydrolase</keyword>
<feature type="binding site" evidence="3">
    <location>
        <position position="117"/>
    </location>
    <ligand>
        <name>substrate</name>
    </ligand>
</feature>
<gene>
    <name evidence="5" type="ORF">HELGO_WM42510</name>
</gene>
<dbReference type="PANTHER" id="PTHR10907:SF47">
    <property type="entry name" value="REGUCALCIN"/>
    <property type="match status" value="1"/>
</dbReference>
<protein>
    <submittedName>
        <fullName evidence="5">1,4-lactonase (EC)</fullName>
        <ecNumber evidence="5">3.1.1.25</ecNumber>
    </submittedName>
</protein>
<dbReference type="Gene3D" id="2.120.10.30">
    <property type="entry name" value="TolB, C-terminal domain"/>
    <property type="match status" value="1"/>
</dbReference>
<dbReference type="AlphaFoldDB" id="A0A6S6U8F0"/>